<dbReference type="PANTHER" id="PTHR23407:SF1">
    <property type="entry name" value="5-FORMYLTETRAHYDROFOLATE CYCLO-LIGASE"/>
    <property type="match status" value="1"/>
</dbReference>
<protein>
    <recommendedName>
        <fullName evidence="5">5-formyltetrahydrofolate cyclo-ligase</fullName>
        <ecNumber evidence="5">6.3.3.2</ecNumber>
    </recommendedName>
</protein>
<keyword evidence="5" id="KW-0479">Metal-binding</keyword>
<organism evidence="6 7">
    <name type="scientific">Fibrisoma montanum</name>
    <dbReference type="NCBI Taxonomy" id="2305895"/>
    <lineage>
        <taxon>Bacteria</taxon>
        <taxon>Pseudomonadati</taxon>
        <taxon>Bacteroidota</taxon>
        <taxon>Cytophagia</taxon>
        <taxon>Cytophagales</taxon>
        <taxon>Spirosomataceae</taxon>
        <taxon>Fibrisoma</taxon>
    </lineage>
</organism>
<dbReference type="GO" id="GO:0046872">
    <property type="term" value="F:metal ion binding"/>
    <property type="evidence" value="ECO:0007669"/>
    <property type="project" value="UniProtKB-KW"/>
</dbReference>
<feature type="binding site" evidence="4">
    <location>
        <begin position="151"/>
        <end position="159"/>
    </location>
    <ligand>
        <name>ATP</name>
        <dbReference type="ChEBI" id="CHEBI:30616"/>
    </ligand>
</feature>
<proteinExistence type="inferred from homology"/>
<comment type="similarity">
    <text evidence="1 5">Belongs to the 5-formyltetrahydrofolate cyclo-ligase family.</text>
</comment>
<evidence type="ECO:0000313" key="6">
    <source>
        <dbReference type="EMBL" id="RIV27646.1"/>
    </source>
</evidence>
<dbReference type="GO" id="GO:0005524">
    <property type="term" value="F:ATP binding"/>
    <property type="evidence" value="ECO:0007669"/>
    <property type="project" value="UniProtKB-KW"/>
</dbReference>
<feature type="binding site" evidence="4">
    <location>
        <begin position="3"/>
        <end position="7"/>
    </location>
    <ligand>
        <name>ATP</name>
        <dbReference type="ChEBI" id="CHEBI:30616"/>
    </ligand>
</feature>
<dbReference type="EC" id="6.3.3.2" evidence="5"/>
<dbReference type="EMBL" id="QXED01000001">
    <property type="protein sequence ID" value="RIV27646.1"/>
    <property type="molecule type" value="Genomic_DNA"/>
</dbReference>
<dbReference type="AlphaFoldDB" id="A0A418MJU4"/>
<evidence type="ECO:0000256" key="1">
    <source>
        <dbReference type="ARBA" id="ARBA00010638"/>
    </source>
</evidence>
<evidence type="ECO:0000256" key="2">
    <source>
        <dbReference type="ARBA" id="ARBA00022741"/>
    </source>
</evidence>
<comment type="catalytic activity">
    <reaction evidence="5">
        <text>(6S)-5-formyl-5,6,7,8-tetrahydrofolate + ATP = (6R)-5,10-methenyltetrahydrofolate + ADP + phosphate</text>
        <dbReference type="Rhea" id="RHEA:10488"/>
        <dbReference type="ChEBI" id="CHEBI:30616"/>
        <dbReference type="ChEBI" id="CHEBI:43474"/>
        <dbReference type="ChEBI" id="CHEBI:57455"/>
        <dbReference type="ChEBI" id="CHEBI:57457"/>
        <dbReference type="ChEBI" id="CHEBI:456216"/>
        <dbReference type="EC" id="6.3.3.2"/>
    </reaction>
</comment>
<dbReference type="SUPFAM" id="SSF100950">
    <property type="entry name" value="NagB/RpiA/CoA transferase-like"/>
    <property type="match status" value="1"/>
</dbReference>
<dbReference type="Pfam" id="PF01812">
    <property type="entry name" value="5-FTHF_cyc-lig"/>
    <property type="match status" value="1"/>
</dbReference>
<gene>
    <name evidence="6" type="ORF">DYU11_04900</name>
</gene>
<dbReference type="GO" id="GO:0030272">
    <property type="term" value="F:5-formyltetrahydrofolate cyclo-ligase activity"/>
    <property type="evidence" value="ECO:0007669"/>
    <property type="project" value="UniProtKB-EC"/>
</dbReference>
<feature type="binding site" evidence="4">
    <location>
        <position position="64"/>
    </location>
    <ligand>
        <name>substrate</name>
    </ligand>
</feature>
<dbReference type="PANTHER" id="PTHR23407">
    <property type="entry name" value="ATPASE INHIBITOR/5-FORMYLTETRAHYDROFOLATE CYCLO-LIGASE"/>
    <property type="match status" value="1"/>
</dbReference>
<keyword evidence="6" id="KW-0436">Ligase</keyword>
<dbReference type="InterPro" id="IPR037171">
    <property type="entry name" value="NagB/RpiA_transferase-like"/>
</dbReference>
<keyword evidence="5" id="KW-0460">Magnesium</keyword>
<dbReference type="InterPro" id="IPR002698">
    <property type="entry name" value="FTHF_cligase"/>
</dbReference>
<evidence type="ECO:0000256" key="3">
    <source>
        <dbReference type="ARBA" id="ARBA00022840"/>
    </source>
</evidence>
<feature type="binding site" evidence="4">
    <location>
        <position position="71"/>
    </location>
    <ligand>
        <name>substrate</name>
    </ligand>
</feature>
<dbReference type="InterPro" id="IPR024185">
    <property type="entry name" value="FTHF_cligase-like_sf"/>
</dbReference>
<dbReference type="PIRSF" id="PIRSF006806">
    <property type="entry name" value="FTHF_cligase"/>
    <property type="match status" value="1"/>
</dbReference>
<comment type="cofactor">
    <cofactor evidence="5">
        <name>Mg(2+)</name>
        <dbReference type="ChEBI" id="CHEBI:18420"/>
    </cofactor>
</comment>
<keyword evidence="3 4" id="KW-0067">ATP-binding</keyword>
<sequence>MTKTELRKRFLARRRALSAEDVTKRSEQIANGFFDYFFNSGRVDQYVGLALANATNCVYLHTFLPIQRQNEVNTWLIVHRAWQAFPQVRVVASVTDITTNRLTHCLLTPQTELRENRWGIPEPISVGQPINPEDLDMVLVPLLTFDQRGHRVGYGKGYYDRFLSECRPDCLKIGLSLFEPVKLISDTEPSDVALNFCIDPEQVHAF</sequence>
<keyword evidence="7" id="KW-1185">Reference proteome</keyword>
<evidence type="ECO:0000256" key="4">
    <source>
        <dbReference type="PIRSR" id="PIRSR006806-1"/>
    </source>
</evidence>
<name>A0A418MJU4_9BACT</name>
<keyword evidence="2 4" id="KW-0547">Nucleotide-binding</keyword>
<dbReference type="GO" id="GO:0035999">
    <property type="term" value="P:tetrahydrofolate interconversion"/>
    <property type="evidence" value="ECO:0007669"/>
    <property type="project" value="TreeGrafter"/>
</dbReference>
<dbReference type="NCBIfam" id="TIGR02727">
    <property type="entry name" value="MTHFS_bact"/>
    <property type="match status" value="1"/>
</dbReference>
<dbReference type="GO" id="GO:0009396">
    <property type="term" value="P:folic acid-containing compound biosynthetic process"/>
    <property type="evidence" value="ECO:0007669"/>
    <property type="project" value="TreeGrafter"/>
</dbReference>
<dbReference type="Gene3D" id="3.40.50.10420">
    <property type="entry name" value="NagB/RpiA/CoA transferase-like"/>
    <property type="match status" value="1"/>
</dbReference>
<comment type="caution">
    <text evidence="6">The sequence shown here is derived from an EMBL/GenBank/DDBJ whole genome shotgun (WGS) entry which is preliminary data.</text>
</comment>
<reference evidence="6 7" key="1">
    <citation type="submission" date="2018-08" db="EMBL/GenBank/DDBJ databases">
        <title>Fibrisoma montanum sp. nov., isolated from Danxia mountain soil.</title>
        <authorList>
            <person name="Huang Y."/>
        </authorList>
    </citation>
    <scope>NUCLEOTIDE SEQUENCE [LARGE SCALE GENOMIC DNA]</scope>
    <source>
        <strain evidence="6 7">HYT19</strain>
    </source>
</reference>
<dbReference type="Proteomes" id="UP000283523">
    <property type="component" value="Unassembled WGS sequence"/>
</dbReference>
<evidence type="ECO:0000313" key="7">
    <source>
        <dbReference type="Proteomes" id="UP000283523"/>
    </source>
</evidence>
<dbReference type="OrthoDB" id="9801938at2"/>
<accession>A0A418MJU4</accession>
<evidence type="ECO:0000256" key="5">
    <source>
        <dbReference type="RuleBase" id="RU361279"/>
    </source>
</evidence>